<dbReference type="AlphaFoldDB" id="A0AAU9J277"/>
<reference evidence="7" key="1">
    <citation type="submission" date="2021-09" db="EMBL/GenBank/DDBJ databases">
        <authorList>
            <consortium name="AG Swart"/>
            <person name="Singh M."/>
            <person name="Singh A."/>
            <person name="Seah K."/>
            <person name="Emmerich C."/>
        </authorList>
    </citation>
    <scope>NUCLEOTIDE SEQUENCE</scope>
    <source>
        <strain evidence="7">ATCC30299</strain>
    </source>
</reference>
<evidence type="ECO:0000256" key="3">
    <source>
        <dbReference type="ARBA" id="ARBA00022840"/>
    </source>
</evidence>
<keyword evidence="5" id="KW-0723">Serine/threonine-protein kinase</keyword>
<evidence type="ECO:0000256" key="4">
    <source>
        <dbReference type="PROSITE-ProRule" id="PRU10141"/>
    </source>
</evidence>
<dbReference type="FunFam" id="3.30.200.20:FF:000042">
    <property type="entry name" value="Aurora kinase A"/>
    <property type="match status" value="1"/>
</dbReference>
<dbReference type="PROSITE" id="PS50011">
    <property type="entry name" value="PROTEIN_KINASE_DOM"/>
    <property type="match status" value="1"/>
</dbReference>
<dbReference type="EMBL" id="CAJZBQ010000012">
    <property type="protein sequence ID" value="CAG9314739.1"/>
    <property type="molecule type" value="Genomic_DNA"/>
</dbReference>
<dbReference type="FunFam" id="1.10.510.10:FF:000571">
    <property type="entry name" value="Maternal embryonic leucine zipper kinase"/>
    <property type="match status" value="1"/>
</dbReference>
<feature type="domain" description="Protein kinase" evidence="6">
    <location>
        <begin position="127"/>
        <end position="384"/>
    </location>
</feature>
<keyword evidence="8" id="KW-1185">Reference proteome</keyword>
<sequence>MSVFDDSEALIQNRFWKLDMRKNFPETFRTAVFRKKKSGDFIEVTLFLSQNWLVKISPNSSMKFSLLDWKMFEPFEEDNGQLRRFGFSVSSTQNCKKDFYVENEETLDAWIMHLSSVCIMTDFENDFSLVKRLGSGSFGTVYLATNNDTCDMFAVKSIDKHIIIGNQGNLSNLMNEIKFMRKLNHPNIVKLHYVYESTTHIYLVIDYLEGGDLYGRIMKRKILNEEIAAKFTEKLLNVISYLNSFNIVHRDLKLENILMVSEDDDCNFKLADFGLATEVTGALQLRCGSPGYTAPEILRKCSYGLKVDIFSAGVILYILLCGRMPFWGRTNQEILQKNRDCKISFMDEPKQNISKFGCAFILRLTEPLPKLRPSAIDALNDPWFKSLSSPSLSQHCFDQRS</sequence>
<dbReference type="PROSITE" id="PS00108">
    <property type="entry name" value="PROTEIN_KINASE_ST"/>
    <property type="match status" value="1"/>
</dbReference>
<proteinExistence type="inferred from homology"/>
<organism evidence="7 8">
    <name type="scientific">Blepharisma stoltei</name>
    <dbReference type="NCBI Taxonomy" id="1481888"/>
    <lineage>
        <taxon>Eukaryota</taxon>
        <taxon>Sar</taxon>
        <taxon>Alveolata</taxon>
        <taxon>Ciliophora</taxon>
        <taxon>Postciliodesmatophora</taxon>
        <taxon>Heterotrichea</taxon>
        <taxon>Heterotrichida</taxon>
        <taxon>Blepharismidae</taxon>
        <taxon>Blepharisma</taxon>
    </lineage>
</organism>
<evidence type="ECO:0000313" key="7">
    <source>
        <dbReference type="EMBL" id="CAG9314739.1"/>
    </source>
</evidence>
<keyword evidence="5" id="KW-0418">Kinase</keyword>
<dbReference type="SMART" id="SM00220">
    <property type="entry name" value="S_TKc"/>
    <property type="match status" value="1"/>
</dbReference>
<keyword evidence="3 4" id="KW-0067">ATP-binding</keyword>
<evidence type="ECO:0000259" key="6">
    <source>
        <dbReference type="PROSITE" id="PS50011"/>
    </source>
</evidence>
<dbReference type="InterPro" id="IPR008271">
    <property type="entry name" value="Ser/Thr_kinase_AS"/>
</dbReference>
<evidence type="ECO:0000256" key="1">
    <source>
        <dbReference type="ARBA" id="ARBA00011245"/>
    </source>
</evidence>
<keyword evidence="2 4" id="KW-0547">Nucleotide-binding</keyword>
<dbReference type="PANTHER" id="PTHR24347">
    <property type="entry name" value="SERINE/THREONINE-PROTEIN KINASE"/>
    <property type="match status" value="1"/>
</dbReference>
<protein>
    <recommendedName>
        <fullName evidence="6">Protein kinase domain-containing protein</fullName>
    </recommendedName>
</protein>
<comment type="similarity">
    <text evidence="5">Belongs to the protein kinase superfamily.</text>
</comment>
<dbReference type="InterPro" id="IPR000719">
    <property type="entry name" value="Prot_kinase_dom"/>
</dbReference>
<dbReference type="GO" id="GO:0005524">
    <property type="term" value="F:ATP binding"/>
    <property type="evidence" value="ECO:0007669"/>
    <property type="project" value="UniProtKB-UniRule"/>
</dbReference>
<dbReference type="PROSITE" id="PS00107">
    <property type="entry name" value="PROTEIN_KINASE_ATP"/>
    <property type="match status" value="1"/>
</dbReference>
<gene>
    <name evidence="7" type="ORF">BSTOLATCC_MIC11734</name>
</gene>
<dbReference type="Gene3D" id="1.10.510.10">
    <property type="entry name" value="Transferase(Phosphotransferase) domain 1"/>
    <property type="match status" value="1"/>
</dbReference>
<dbReference type="InterPro" id="IPR011009">
    <property type="entry name" value="Kinase-like_dom_sf"/>
</dbReference>
<keyword evidence="5" id="KW-0808">Transferase</keyword>
<dbReference type="CDD" id="cd05117">
    <property type="entry name" value="STKc_CAMK"/>
    <property type="match status" value="1"/>
</dbReference>
<evidence type="ECO:0000256" key="5">
    <source>
        <dbReference type="RuleBase" id="RU000304"/>
    </source>
</evidence>
<evidence type="ECO:0000313" key="8">
    <source>
        <dbReference type="Proteomes" id="UP001162131"/>
    </source>
</evidence>
<dbReference type="InterPro" id="IPR017441">
    <property type="entry name" value="Protein_kinase_ATP_BS"/>
</dbReference>
<dbReference type="Pfam" id="PF00069">
    <property type="entry name" value="Pkinase"/>
    <property type="match status" value="1"/>
</dbReference>
<dbReference type="GO" id="GO:0004674">
    <property type="term" value="F:protein serine/threonine kinase activity"/>
    <property type="evidence" value="ECO:0007669"/>
    <property type="project" value="UniProtKB-KW"/>
</dbReference>
<accession>A0AAU9J277</accession>
<comment type="subunit">
    <text evidence="1">Monomer.</text>
</comment>
<feature type="binding site" evidence="4">
    <location>
        <position position="156"/>
    </location>
    <ligand>
        <name>ATP</name>
        <dbReference type="ChEBI" id="CHEBI:30616"/>
    </ligand>
</feature>
<evidence type="ECO:0000256" key="2">
    <source>
        <dbReference type="ARBA" id="ARBA00022741"/>
    </source>
</evidence>
<dbReference type="SUPFAM" id="SSF56112">
    <property type="entry name" value="Protein kinase-like (PK-like)"/>
    <property type="match status" value="1"/>
</dbReference>
<dbReference type="Proteomes" id="UP001162131">
    <property type="component" value="Unassembled WGS sequence"/>
</dbReference>
<comment type="caution">
    <text evidence="7">The sequence shown here is derived from an EMBL/GenBank/DDBJ whole genome shotgun (WGS) entry which is preliminary data.</text>
</comment>
<name>A0AAU9J277_9CILI</name>